<gene>
    <name evidence="3" type="ORF">PIB30_076608</name>
</gene>
<evidence type="ECO:0000313" key="4">
    <source>
        <dbReference type="Proteomes" id="UP001341840"/>
    </source>
</evidence>
<evidence type="ECO:0000256" key="2">
    <source>
        <dbReference type="SAM" id="Phobius"/>
    </source>
</evidence>
<keyword evidence="2" id="KW-1133">Transmembrane helix</keyword>
<keyword evidence="2" id="KW-0472">Membrane</keyword>
<feature type="transmembrane region" description="Helical" evidence="2">
    <location>
        <begin position="123"/>
        <end position="142"/>
    </location>
</feature>
<dbReference type="EMBL" id="JASCZI010031216">
    <property type="protein sequence ID" value="MED6126256.1"/>
    <property type="molecule type" value="Genomic_DNA"/>
</dbReference>
<proteinExistence type="predicted"/>
<protein>
    <submittedName>
        <fullName evidence="3">Uncharacterized protein</fullName>
    </submittedName>
</protein>
<organism evidence="3 4">
    <name type="scientific">Stylosanthes scabra</name>
    <dbReference type="NCBI Taxonomy" id="79078"/>
    <lineage>
        <taxon>Eukaryota</taxon>
        <taxon>Viridiplantae</taxon>
        <taxon>Streptophyta</taxon>
        <taxon>Embryophyta</taxon>
        <taxon>Tracheophyta</taxon>
        <taxon>Spermatophyta</taxon>
        <taxon>Magnoliopsida</taxon>
        <taxon>eudicotyledons</taxon>
        <taxon>Gunneridae</taxon>
        <taxon>Pentapetalae</taxon>
        <taxon>rosids</taxon>
        <taxon>fabids</taxon>
        <taxon>Fabales</taxon>
        <taxon>Fabaceae</taxon>
        <taxon>Papilionoideae</taxon>
        <taxon>50 kb inversion clade</taxon>
        <taxon>dalbergioids sensu lato</taxon>
        <taxon>Dalbergieae</taxon>
        <taxon>Pterocarpus clade</taxon>
        <taxon>Stylosanthes</taxon>
    </lineage>
</organism>
<keyword evidence="2" id="KW-0812">Transmembrane</keyword>
<name>A0ABU6RR23_9FABA</name>
<feature type="compositionally biased region" description="Basic and acidic residues" evidence="1">
    <location>
        <begin position="20"/>
        <end position="34"/>
    </location>
</feature>
<reference evidence="3 4" key="1">
    <citation type="journal article" date="2023" name="Plants (Basel)">
        <title>Bridging the Gap: Combining Genomics and Transcriptomics Approaches to Understand Stylosanthes scabra, an Orphan Legume from the Brazilian Caatinga.</title>
        <authorList>
            <person name="Ferreira-Neto J.R.C."/>
            <person name="da Silva M.D."/>
            <person name="Binneck E."/>
            <person name="de Melo N.F."/>
            <person name="da Silva R.H."/>
            <person name="de Melo A.L.T.M."/>
            <person name="Pandolfi V."/>
            <person name="Bustamante F.O."/>
            <person name="Brasileiro-Vidal A.C."/>
            <person name="Benko-Iseppon A.M."/>
        </authorList>
    </citation>
    <scope>NUCLEOTIDE SEQUENCE [LARGE SCALE GENOMIC DNA]</scope>
    <source>
        <tissue evidence="3">Leaves</tissue>
    </source>
</reference>
<sequence length="165" mass="18513">MKPASLPSADKQRSRKKKMEAREARKEREREERRMMPASLEVAGAVLVLSSPARKKGVATGAVGLSYCERERKEWWLHKRTVVEGDVGAVVGGVPLLTAGVLYCERLRKEWWLHKRTVVEGDVGAVVGGVPVLTAGVLLLLLRRSYHKLCFNEEEGAETRKFNFN</sequence>
<feature type="region of interest" description="Disordered" evidence="1">
    <location>
        <begin position="1"/>
        <end position="34"/>
    </location>
</feature>
<accession>A0ABU6RR23</accession>
<evidence type="ECO:0000256" key="1">
    <source>
        <dbReference type="SAM" id="MobiDB-lite"/>
    </source>
</evidence>
<evidence type="ECO:0000313" key="3">
    <source>
        <dbReference type="EMBL" id="MED6126256.1"/>
    </source>
</evidence>
<comment type="caution">
    <text evidence="3">The sequence shown here is derived from an EMBL/GenBank/DDBJ whole genome shotgun (WGS) entry which is preliminary data.</text>
</comment>
<keyword evidence="4" id="KW-1185">Reference proteome</keyword>
<dbReference type="Proteomes" id="UP001341840">
    <property type="component" value="Unassembled WGS sequence"/>
</dbReference>